<name>A0A261R0F1_9BORD</name>
<keyword evidence="2" id="KW-1185">Reference proteome</keyword>
<dbReference type="AlphaFoldDB" id="A0A261R0F1"/>
<evidence type="ECO:0000313" key="2">
    <source>
        <dbReference type="Proteomes" id="UP000216947"/>
    </source>
</evidence>
<reference evidence="2" key="1">
    <citation type="submission" date="2017-05" db="EMBL/GenBank/DDBJ databases">
        <title>Complete and WGS of Bordetella genogroups.</title>
        <authorList>
            <person name="Spilker T."/>
            <person name="Lipuma J."/>
        </authorList>
    </citation>
    <scope>NUCLEOTIDE SEQUENCE [LARGE SCALE GENOMIC DNA]</scope>
    <source>
        <strain evidence="2">AU18089</strain>
    </source>
</reference>
<evidence type="ECO:0000313" key="1">
    <source>
        <dbReference type="EMBL" id="OZI18207.1"/>
    </source>
</evidence>
<sequence>MNIATGVSLNGYRVFCDVVVANEGGFAIRVATRPEGDGVPLAERVWEPPQSSPYFEQDEAERAAYRILRRVKGVGKDGEPLYA</sequence>
<comment type="caution">
    <text evidence="1">The sequence shown here is derived from an EMBL/GenBank/DDBJ whole genome shotgun (WGS) entry which is preliminary data.</text>
</comment>
<proteinExistence type="predicted"/>
<dbReference type="Proteomes" id="UP000216947">
    <property type="component" value="Unassembled WGS sequence"/>
</dbReference>
<gene>
    <name evidence="1" type="ORF">CAL19_14255</name>
</gene>
<dbReference type="EMBL" id="NEVK01000006">
    <property type="protein sequence ID" value="OZI18207.1"/>
    <property type="molecule type" value="Genomic_DNA"/>
</dbReference>
<protein>
    <submittedName>
        <fullName evidence="1">Uncharacterized protein</fullName>
    </submittedName>
</protein>
<dbReference type="RefSeq" id="WP_026638666.1">
    <property type="nucleotide sequence ID" value="NZ_NEVI01000017.1"/>
</dbReference>
<accession>A0A261R0F1</accession>
<organism evidence="1 2">
    <name type="scientific">Bordetella genomosp. 7</name>
    <dbReference type="NCBI Taxonomy" id="1416805"/>
    <lineage>
        <taxon>Bacteria</taxon>
        <taxon>Pseudomonadati</taxon>
        <taxon>Pseudomonadota</taxon>
        <taxon>Betaproteobacteria</taxon>
        <taxon>Burkholderiales</taxon>
        <taxon>Alcaligenaceae</taxon>
        <taxon>Bordetella</taxon>
    </lineage>
</organism>
<dbReference type="OrthoDB" id="8639650at2"/>